<reference evidence="4" key="1">
    <citation type="journal article" date="2022" name="Int. J. Syst. Evol. Microbiol.">
        <title>Anaeromyxobacter oryzae sp. nov., Anaeromyxobacter diazotrophicus sp. nov. and Anaeromyxobacter paludicola sp. nov., isolated from paddy soils.</title>
        <authorList>
            <person name="Itoh H."/>
            <person name="Xu Z."/>
            <person name="Mise K."/>
            <person name="Masuda Y."/>
            <person name="Ushijima N."/>
            <person name="Hayakawa C."/>
            <person name="Shiratori Y."/>
            <person name="Senoo K."/>
        </authorList>
    </citation>
    <scope>NUCLEOTIDE SEQUENCE [LARGE SCALE GENOMIC DNA]</scope>
    <source>
        <strain evidence="4">Red630</strain>
    </source>
</reference>
<dbReference type="Proteomes" id="UP001162734">
    <property type="component" value="Chromosome"/>
</dbReference>
<dbReference type="Gene3D" id="2.40.128.630">
    <property type="match status" value="1"/>
</dbReference>
<feature type="region of interest" description="Disordered" evidence="1">
    <location>
        <begin position="164"/>
        <end position="186"/>
    </location>
</feature>
<dbReference type="InterPro" id="IPR002372">
    <property type="entry name" value="PQQ_rpt_dom"/>
</dbReference>
<name>A0ABM7X7E9_9BACT</name>
<sequence length="745" mass="75183">MIRIRIGQSWAHDPFLREVATARETSLDEPGRLLDAVAIEVDGVDLAAGRAERNAFSAARDLVDAAARLMAGEASAEVAFPEGEAQLLLRRRGGAALLSVVALSPPARLLARDVEVDLRELAAAAAEAAEALLEALAVAAPGLARGPGPGALRRAAARLASARLAPGAAPPDDPGASGGREPAPAARPTCDFELEDQEGLVGSYRGPGADLGSLLAPGRVRLALGGAPIVLEAPPFLVLRELARVAAEVLDAVRRGVGEVRAEIPLPARGRSVPLALDLARRTLAVGAAPPRPVDPLRLAAAVCEGALALAGALVARNPRQARNPWLYDLRDAAAAQLTVARELSQGDVAGEVRGPFVPPARAALAPDPLGPGRMKRLTFRRAWELEVGPPAGVGLARRGGLVLASGESATAAVEAASGRVAWRAPGATWAALLGDLWLAVEGEAICAREPEDGALRWRLTLGGGAEPVVAAARMEAGPVLLLTGGSLLALDPARGGVSWRLERPAAPLASVAAFGALAVAAGSSGTLYGVERGGRVAWRVHAPAPLVEPPGAWEGALVALCRGDRDGYALALDPATGRRRFEAPLQFSPQGAPLPVARLLAVAGAVAGDPVVAAVDPGGGVAWTTAPGLAGGAPALSPLGDGLVAKGSEGALAALSPDGATRWSAGATARHPPPGNLPAHAARGLVVSAAEEVAVHRAAGGEKVGVAPLAAPVRLLVDDALDLVAADAAGVVTAVRVATHLSVV</sequence>
<dbReference type="SUPFAM" id="SSF50998">
    <property type="entry name" value="Quinoprotein alcohol dehydrogenase-like"/>
    <property type="match status" value="2"/>
</dbReference>
<feature type="domain" description="Pyrrolo-quinoline quinone repeat" evidence="2">
    <location>
        <begin position="412"/>
        <end position="541"/>
    </location>
</feature>
<organism evidence="3 4">
    <name type="scientific">Anaeromyxobacter paludicola</name>
    <dbReference type="NCBI Taxonomy" id="2918171"/>
    <lineage>
        <taxon>Bacteria</taxon>
        <taxon>Pseudomonadati</taxon>
        <taxon>Myxococcota</taxon>
        <taxon>Myxococcia</taxon>
        <taxon>Myxococcales</taxon>
        <taxon>Cystobacterineae</taxon>
        <taxon>Anaeromyxobacteraceae</taxon>
        <taxon>Anaeromyxobacter</taxon>
    </lineage>
</organism>
<accession>A0ABM7X7E9</accession>
<evidence type="ECO:0000259" key="2">
    <source>
        <dbReference type="Pfam" id="PF13360"/>
    </source>
</evidence>
<dbReference type="EMBL" id="AP025592">
    <property type="protein sequence ID" value="BDG07724.1"/>
    <property type="molecule type" value="Genomic_DNA"/>
</dbReference>
<proteinExistence type="predicted"/>
<protein>
    <recommendedName>
        <fullName evidence="2">Pyrrolo-quinoline quinone repeat domain-containing protein</fullName>
    </recommendedName>
</protein>
<keyword evidence="4" id="KW-1185">Reference proteome</keyword>
<evidence type="ECO:0000256" key="1">
    <source>
        <dbReference type="SAM" id="MobiDB-lite"/>
    </source>
</evidence>
<dbReference type="InterPro" id="IPR011047">
    <property type="entry name" value="Quinoprotein_ADH-like_sf"/>
</dbReference>
<evidence type="ECO:0000313" key="3">
    <source>
        <dbReference type="EMBL" id="BDG07724.1"/>
    </source>
</evidence>
<dbReference type="RefSeq" id="WP_248344606.1">
    <property type="nucleotide sequence ID" value="NZ_AP025592.1"/>
</dbReference>
<evidence type="ECO:0000313" key="4">
    <source>
        <dbReference type="Proteomes" id="UP001162734"/>
    </source>
</evidence>
<dbReference type="Gene3D" id="2.130.10.10">
    <property type="entry name" value="YVTN repeat-like/Quinoprotein amine dehydrogenase"/>
    <property type="match status" value="1"/>
</dbReference>
<dbReference type="Pfam" id="PF13360">
    <property type="entry name" value="PQQ_2"/>
    <property type="match status" value="1"/>
</dbReference>
<gene>
    <name evidence="3" type="ORF">AMPC_08370</name>
</gene>
<dbReference type="InterPro" id="IPR015943">
    <property type="entry name" value="WD40/YVTN_repeat-like_dom_sf"/>
</dbReference>